<accession>W6AGC6</accession>
<dbReference type="AlphaFoldDB" id="W6AGC6"/>
<keyword evidence="1" id="KW-0175">Coiled coil</keyword>
<protein>
    <submittedName>
        <fullName evidence="2">Uncharacterized protein</fullName>
    </submittedName>
</protein>
<gene>
    <name evidence="2" type="ORF">SCULI_v1c03730</name>
</gene>
<dbReference type="RefSeq" id="WP_025362953.1">
    <property type="nucleotide sequence ID" value="NZ_CP006681.1"/>
</dbReference>
<dbReference type="Proteomes" id="UP000019267">
    <property type="component" value="Chromosome"/>
</dbReference>
<name>W6AGC6_9MOLU</name>
<dbReference type="OrthoDB" id="389387at2"/>
<feature type="coiled-coil region" evidence="1">
    <location>
        <begin position="286"/>
        <end position="313"/>
    </location>
</feature>
<reference evidence="2 3" key="1">
    <citation type="journal article" date="2014" name="Genome Biol. Evol.">
        <title>Molecular evolution of the substrate utilization strategies and putative virulence factors in mosquito-associated Spiroplasma species.</title>
        <authorList>
            <person name="Chang T.H."/>
            <person name="Lo W.S."/>
            <person name="Ku C."/>
            <person name="Chen L.L."/>
            <person name="Kuo C.H."/>
        </authorList>
    </citation>
    <scope>NUCLEOTIDE SEQUENCE [LARGE SCALE GENOMIC DNA]</scope>
    <source>
        <strain evidence="2">AES-1</strain>
    </source>
</reference>
<evidence type="ECO:0000256" key="1">
    <source>
        <dbReference type="SAM" id="Coils"/>
    </source>
</evidence>
<evidence type="ECO:0000313" key="3">
    <source>
        <dbReference type="Proteomes" id="UP000019267"/>
    </source>
</evidence>
<dbReference type="STRING" id="1276246.SCULI_v1c03730"/>
<evidence type="ECO:0000313" key="2">
    <source>
        <dbReference type="EMBL" id="AHI52714.1"/>
    </source>
</evidence>
<dbReference type="KEGG" id="scq:SCULI_v1c03730"/>
<keyword evidence="3" id="KW-1185">Reference proteome</keyword>
<dbReference type="PATRIC" id="fig|1276246.3.peg.372"/>
<sequence>MSDKIKVLQINREINKEVKSVNGKKVFKPVDDVWYEDNSSSVSMDFDRTLNFKKNVGPKISLVQNANSHFFKPETNQDMTFKKEDIGANDFESLNIVDRRFTKRSSALPDQILKLRDESYQNQQAQKDVLLEKLNVNLKFKNNFENYNLTNLNDIPVSKNKQFIEDVKKSLLNTDTINQQELITPSREKTKKIDEPIITNEVFEQKQPEEVTNENVSPFDPNKLNDLDIAKSPNFVLEEQKKDEIKNEVAPINKNEISIKEQNHLFNIESESFIEDLSIPVIRDFDKTYTEQTDDLERVIKELENNKTKLNAKNIDLFVTEPQNDTTMLVNRLANGANEIRKLNLSAAKFDDFESWFNSSKDVAKLAKLAKKEKKRMTKNSKGK</sequence>
<dbReference type="HOGENOM" id="CLU_719454_0_0_14"/>
<organism evidence="2 3">
    <name type="scientific">Spiroplasma culicicola AES-1</name>
    <dbReference type="NCBI Taxonomy" id="1276246"/>
    <lineage>
        <taxon>Bacteria</taxon>
        <taxon>Bacillati</taxon>
        <taxon>Mycoplasmatota</taxon>
        <taxon>Mollicutes</taxon>
        <taxon>Entomoplasmatales</taxon>
        <taxon>Spiroplasmataceae</taxon>
        <taxon>Spiroplasma</taxon>
    </lineage>
</organism>
<dbReference type="EMBL" id="CP006681">
    <property type="protein sequence ID" value="AHI52714.1"/>
    <property type="molecule type" value="Genomic_DNA"/>
</dbReference>
<proteinExistence type="predicted"/>